<comment type="caution">
    <text evidence="1">The sequence shown here is derived from an EMBL/GenBank/DDBJ whole genome shotgun (WGS) entry which is preliminary data.</text>
</comment>
<sequence>MARIIIADLHPIDSEVFINEVNNQEYQAVFGGVDGSSYQILNFGVKTLEFMLVIAAIDAISFLTTSFINKDYELTGRDFLLESMYNIQE</sequence>
<dbReference type="EMBL" id="BJCE01000196">
    <property type="protein sequence ID" value="GCL39010.1"/>
    <property type="molecule type" value="Genomic_DNA"/>
</dbReference>
<keyword evidence="2" id="KW-1185">Reference proteome</keyword>
<accession>A0A480A1V1</accession>
<evidence type="ECO:0000313" key="2">
    <source>
        <dbReference type="Proteomes" id="UP000300142"/>
    </source>
</evidence>
<protein>
    <submittedName>
        <fullName evidence="1">Uncharacterized protein</fullName>
    </submittedName>
</protein>
<organism evidence="1 2">
    <name type="scientific">Sphaerospermopsis reniformis</name>
    <dbReference type="NCBI Taxonomy" id="531300"/>
    <lineage>
        <taxon>Bacteria</taxon>
        <taxon>Bacillati</taxon>
        <taxon>Cyanobacteriota</taxon>
        <taxon>Cyanophyceae</taxon>
        <taxon>Nostocales</taxon>
        <taxon>Aphanizomenonaceae</taxon>
        <taxon>Sphaerospermopsis</taxon>
    </lineage>
</organism>
<dbReference type="AlphaFoldDB" id="A0A480A1V1"/>
<gene>
    <name evidence="1" type="ORF">SR1949_41310</name>
</gene>
<proteinExistence type="predicted"/>
<evidence type="ECO:0000313" key="1">
    <source>
        <dbReference type="EMBL" id="GCL39010.1"/>
    </source>
</evidence>
<dbReference type="Proteomes" id="UP000300142">
    <property type="component" value="Unassembled WGS sequence"/>
</dbReference>
<name>A0A480A1V1_9CYAN</name>
<reference evidence="2" key="1">
    <citation type="submission" date="2019-02" db="EMBL/GenBank/DDBJ databases">
        <title>Draft genome sequence of Sphaerospermopsis reniformis NIES-1949.</title>
        <authorList>
            <person name="Yamaguchi H."/>
            <person name="Suzuki S."/>
            <person name="Kawachi M."/>
        </authorList>
    </citation>
    <scope>NUCLEOTIDE SEQUENCE [LARGE SCALE GENOMIC DNA]</scope>
    <source>
        <strain evidence="2">NIES-1949</strain>
    </source>
</reference>
<dbReference type="RefSeq" id="WP_137668723.1">
    <property type="nucleotide sequence ID" value="NZ_BJCE01000196.1"/>
</dbReference>